<keyword evidence="3" id="KW-0805">Transcription regulation</keyword>
<comment type="similarity">
    <text evidence="2">Belongs to the bZIP family. ATF subfamily.</text>
</comment>
<keyword evidence="4" id="KW-0238">DNA-binding</keyword>
<dbReference type="Pfam" id="PF00170">
    <property type="entry name" value="bZIP_1"/>
    <property type="match status" value="1"/>
</dbReference>
<evidence type="ECO:0000256" key="6">
    <source>
        <dbReference type="ARBA" id="ARBA00023242"/>
    </source>
</evidence>
<dbReference type="GO" id="GO:0005634">
    <property type="term" value="C:nucleus"/>
    <property type="evidence" value="ECO:0007669"/>
    <property type="project" value="TreeGrafter"/>
</dbReference>
<keyword evidence="6" id="KW-0539">Nucleus</keyword>
<dbReference type="GO" id="GO:0016020">
    <property type="term" value="C:membrane"/>
    <property type="evidence" value="ECO:0007669"/>
    <property type="project" value="UniProtKB-SubCell"/>
</dbReference>
<dbReference type="GO" id="GO:0000981">
    <property type="term" value="F:DNA-binding transcription factor activity, RNA polymerase II-specific"/>
    <property type="evidence" value="ECO:0007669"/>
    <property type="project" value="TreeGrafter"/>
</dbReference>
<dbReference type="PANTHER" id="PTHR46164:SF3">
    <property type="entry name" value="ATF6, ISOFORM C"/>
    <property type="match status" value="1"/>
</dbReference>
<evidence type="ECO:0000256" key="3">
    <source>
        <dbReference type="ARBA" id="ARBA00023015"/>
    </source>
</evidence>
<evidence type="ECO:0000313" key="9">
    <source>
        <dbReference type="EMBL" id="KAK1119407.1"/>
    </source>
</evidence>
<evidence type="ECO:0000259" key="8">
    <source>
        <dbReference type="PROSITE" id="PS50217"/>
    </source>
</evidence>
<dbReference type="Gene3D" id="1.20.5.170">
    <property type="match status" value="1"/>
</dbReference>
<comment type="caution">
    <text evidence="9">The sequence shown here is derived from an EMBL/GenBank/DDBJ whole genome shotgun (WGS) entry which is preliminary data.</text>
</comment>
<dbReference type="InterPro" id="IPR046347">
    <property type="entry name" value="bZIP_sf"/>
</dbReference>
<organism evidence="9 10">
    <name type="scientific">Melipona bicolor</name>
    <dbReference type="NCBI Taxonomy" id="60889"/>
    <lineage>
        <taxon>Eukaryota</taxon>
        <taxon>Metazoa</taxon>
        <taxon>Ecdysozoa</taxon>
        <taxon>Arthropoda</taxon>
        <taxon>Hexapoda</taxon>
        <taxon>Insecta</taxon>
        <taxon>Pterygota</taxon>
        <taxon>Neoptera</taxon>
        <taxon>Endopterygota</taxon>
        <taxon>Hymenoptera</taxon>
        <taxon>Apocrita</taxon>
        <taxon>Aculeata</taxon>
        <taxon>Apoidea</taxon>
        <taxon>Anthophila</taxon>
        <taxon>Apidae</taxon>
        <taxon>Melipona</taxon>
    </lineage>
</organism>
<dbReference type="InterPro" id="IPR004827">
    <property type="entry name" value="bZIP"/>
</dbReference>
<evidence type="ECO:0000256" key="7">
    <source>
        <dbReference type="SAM" id="Coils"/>
    </source>
</evidence>
<dbReference type="GO" id="GO:0030968">
    <property type="term" value="P:endoplasmic reticulum unfolded protein response"/>
    <property type="evidence" value="ECO:0007669"/>
    <property type="project" value="TreeGrafter"/>
</dbReference>
<protein>
    <recommendedName>
        <fullName evidence="8">BZIP domain-containing protein</fullName>
    </recommendedName>
</protein>
<dbReference type="InterPro" id="IPR051882">
    <property type="entry name" value="ATF_bZIP_TF"/>
</dbReference>
<dbReference type="CDD" id="cd14700">
    <property type="entry name" value="bZIP_ATF6"/>
    <property type="match status" value="1"/>
</dbReference>
<dbReference type="PANTHER" id="PTHR46164">
    <property type="entry name" value="ATF6, ISOFORM C"/>
    <property type="match status" value="1"/>
</dbReference>
<dbReference type="Proteomes" id="UP001177670">
    <property type="component" value="Unassembled WGS sequence"/>
</dbReference>
<accession>A0AA40KGK2</accession>
<keyword evidence="10" id="KW-1185">Reference proteome</keyword>
<dbReference type="SMART" id="SM00338">
    <property type="entry name" value="BRLZ"/>
    <property type="match status" value="1"/>
</dbReference>
<dbReference type="AlphaFoldDB" id="A0AA40KGK2"/>
<feature type="coiled-coil region" evidence="7">
    <location>
        <begin position="380"/>
        <end position="448"/>
    </location>
</feature>
<gene>
    <name evidence="9" type="ORF">K0M31_013237</name>
</gene>
<dbReference type="SUPFAM" id="SSF57959">
    <property type="entry name" value="Leucine zipper domain"/>
    <property type="match status" value="1"/>
</dbReference>
<evidence type="ECO:0000256" key="1">
    <source>
        <dbReference type="ARBA" id="ARBA00004167"/>
    </source>
</evidence>
<evidence type="ECO:0000256" key="2">
    <source>
        <dbReference type="ARBA" id="ARBA00009050"/>
    </source>
</evidence>
<reference evidence="9" key="1">
    <citation type="submission" date="2021-10" db="EMBL/GenBank/DDBJ databases">
        <title>Melipona bicolor Genome sequencing and assembly.</title>
        <authorList>
            <person name="Araujo N.S."/>
            <person name="Arias M.C."/>
        </authorList>
    </citation>
    <scope>NUCLEOTIDE SEQUENCE</scope>
    <source>
        <strain evidence="9">USP_2M_L1-L4_2017</strain>
        <tissue evidence="9">Whole body</tissue>
    </source>
</reference>
<evidence type="ECO:0000313" key="10">
    <source>
        <dbReference type="Proteomes" id="UP001177670"/>
    </source>
</evidence>
<keyword evidence="5" id="KW-0804">Transcription</keyword>
<sequence length="819" mass="93351">MLINQDSQWNDNTESELQQTFPDFEVMDSDCSLFQDDLFQSLSSELGIPLFFESEIPTKIDNGIHDEISKNIYIEKPLTNIKENDVDSQIAEDVCIGEPSTSFENCDTNIVQQTSDAIKKVRIKLEPTSQYVQLPLSPASSQSECYRPDSQVETSSNVSTCNFKTTLETPPISPPQNVSPPISPQSISNIAIAKHVKLEPFKLQDTKETKFTLSKVNSAKRVRVQPKDNIQLVTDGKTVICPKNAIFLSTQNFVALTQKIRQNYISYPFTTHFTPNTNKEIQTSVQPSSVPIKTETNTIQQLQENNVKITDNISNIYTLGNDQTINMMDTPLVLKNEAAGCTSIIVKSDSNACKPIIIKTEASNYTPIVIKNEMQDVNFAEQQECEIKALKRQQRMIKNRESACLSRKKKKEYVSSLEKQIYELQQENEQLKMENTNLKQKLSSLEHTSATNKFKNLNFNTNKKNAAILLGMVFMVSLNVNGFKDMFSQNNQLDILSNDGPISAQYARHGRTLLWTSRDQTREEDEDSFRKNISIPQPMCPMYINQSESIRLDYELRRWIGGKSDQDNLKKGKLDASVTGKFLSSPLHVMKKAKRRRNLSERSKSEIHRKTTEPSISNAVEVFSPIIKEHASLFEALGRRDDTFYVVWFSGEHLLLPASSKNSTGRPRMSLVLPALPMNETFSTPANHITMMQIDCEVTNTQLLHLQQSIIPNHLKSANRSESRTHQPNDVSDAMTADINKNYKPYFIKETKHKMFHKKDLKDTFVDKNSKNYNKTTSYILKQKFISDFDLEEVKTELLKDLKKSDPHAKFTTSQKKQK</sequence>
<dbReference type="PROSITE" id="PS50217">
    <property type="entry name" value="BZIP"/>
    <property type="match status" value="1"/>
</dbReference>
<keyword evidence="7" id="KW-0175">Coiled coil</keyword>
<name>A0AA40KGK2_9HYME</name>
<dbReference type="GO" id="GO:0000978">
    <property type="term" value="F:RNA polymerase II cis-regulatory region sequence-specific DNA binding"/>
    <property type="evidence" value="ECO:0007669"/>
    <property type="project" value="TreeGrafter"/>
</dbReference>
<dbReference type="EMBL" id="JAHYIQ010000036">
    <property type="protein sequence ID" value="KAK1119407.1"/>
    <property type="molecule type" value="Genomic_DNA"/>
</dbReference>
<feature type="domain" description="BZIP" evidence="8">
    <location>
        <begin position="389"/>
        <end position="446"/>
    </location>
</feature>
<evidence type="ECO:0000256" key="4">
    <source>
        <dbReference type="ARBA" id="ARBA00023125"/>
    </source>
</evidence>
<proteinExistence type="inferred from homology"/>
<evidence type="ECO:0000256" key="5">
    <source>
        <dbReference type="ARBA" id="ARBA00023163"/>
    </source>
</evidence>
<comment type="subcellular location">
    <subcellularLocation>
        <location evidence="1">Membrane</location>
        <topology evidence="1">Single-pass membrane protein</topology>
    </subcellularLocation>
</comment>